<evidence type="ECO:0000313" key="1">
    <source>
        <dbReference type="EMBL" id="PKU64755.1"/>
    </source>
</evidence>
<dbReference type="Pfam" id="PF12422">
    <property type="entry name" value="Condensin2nSMC"/>
    <property type="match status" value="1"/>
</dbReference>
<dbReference type="Proteomes" id="UP000233837">
    <property type="component" value="Unassembled WGS sequence"/>
</dbReference>
<dbReference type="InterPro" id="IPR011989">
    <property type="entry name" value="ARM-like"/>
</dbReference>
<proteinExistence type="predicted"/>
<reference evidence="1 2" key="1">
    <citation type="journal article" date="2016" name="Sci. Rep.">
        <title>The Dendrobium catenatum Lindl. genome sequence provides insights into polysaccharide synthase, floral development and adaptive evolution.</title>
        <authorList>
            <person name="Zhang G.Q."/>
            <person name="Xu Q."/>
            <person name="Bian C."/>
            <person name="Tsai W.C."/>
            <person name="Yeh C.M."/>
            <person name="Liu K.W."/>
            <person name="Yoshida K."/>
            <person name="Zhang L.S."/>
            <person name="Chang S.B."/>
            <person name="Chen F."/>
            <person name="Shi Y."/>
            <person name="Su Y.Y."/>
            <person name="Zhang Y.Q."/>
            <person name="Chen L.J."/>
            <person name="Yin Y."/>
            <person name="Lin M."/>
            <person name="Huang H."/>
            <person name="Deng H."/>
            <person name="Wang Z.W."/>
            <person name="Zhu S.L."/>
            <person name="Zhao X."/>
            <person name="Deng C."/>
            <person name="Niu S.C."/>
            <person name="Huang J."/>
            <person name="Wang M."/>
            <person name="Liu G.H."/>
            <person name="Yang H.J."/>
            <person name="Xiao X.J."/>
            <person name="Hsiao Y.Y."/>
            <person name="Wu W.L."/>
            <person name="Chen Y.Y."/>
            <person name="Mitsuda N."/>
            <person name="Ohme-Takagi M."/>
            <person name="Luo Y.B."/>
            <person name="Van de Peer Y."/>
            <person name="Liu Z.J."/>
        </authorList>
    </citation>
    <scope>NUCLEOTIDE SEQUENCE [LARGE SCALE GENOMIC DNA]</scope>
    <source>
        <tissue evidence="1">The whole plant</tissue>
    </source>
</reference>
<protein>
    <recommendedName>
        <fullName evidence="3">Condensin-2 complex subunit G2</fullName>
    </recommendedName>
</protein>
<dbReference type="STRING" id="906689.A0A2I0VMW0"/>
<evidence type="ECO:0008006" key="3">
    <source>
        <dbReference type="Google" id="ProtNLM"/>
    </source>
</evidence>
<accession>A0A2I0VMW0</accession>
<gene>
    <name evidence="1" type="ORF">MA16_Dca012619</name>
</gene>
<dbReference type="EMBL" id="KZ503395">
    <property type="protein sequence ID" value="PKU64755.1"/>
    <property type="molecule type" value="Genomic_DNA"/>
</dbReference>
<dbReference type="PANTHER" id="PTHR16199:SF4">
    <property type="entry name" value="CONDENSIN-2 COMPLEX SUBUNIT G2"/>
    <property type="match status" value="1"/>
</dbReference>
<dbReference type="Gene3D" id="1.25.10.10">
    <property type="entry name" value="Leucine-rich Repeat Variant"/>
    <property type="match status" value="1"/>
</dbReference>
<sequence>MGKRLRSSVQSSAEELLYSAASKISTKTGKSEIKNLIWSAGPSSDLVSSLPPALHLTVCQALESFKQSLENGGDVDAASVGDTKSSPSPVLKKFRRSVRLKRLDGPDGEEAHPKPGSQTLDIQKKLRAYAYVAHICVSHPKKLFSPSDLLPPVQILHDNLVLFDDPSLLSEVANLCEVWWKDNLPERENLINQSLPFLLSKSLTYGKKTDVHRIFALREAFSLFDYEDESIEDLRLLLVRCVITPVYLKTKDGRSFIAFMVGLNGLLLKESLALIRSQIPFGKKSVLEGYADIIFKAWRGSEASVKEEIEDGFLQGLMDGAIHAQKKLFAASIRRVLNGFIGQRTTPGVDKVLFRLAEPLLFRSLQVANSNVRENALFLLLDLFPLEDPDATKDIKDTLLEKQFFLLQKLLMDDCPEVRGVAVEGLCRILNLFWEVIPSLTITKILGKIIDDMAIDMCNEVRLSTLNGIIYLLENPQSHEIMKVLLPKLSHVLFDPSLSVRIAAADLLLEVINIRSFQFNKVVSLDSLFSSLANDHERVARKITRLLIPSYFPSNLDPKEARSRFSALMRRSPDAGARFCEFALSEGSSAKSLMELLRFSLDLVLATNGTSSDQIDGLIIASANICCCLAAELSNKALTRIFSADKVKSLLNAATSSRALTAVLSIASIVSPNDLHGLHDQCLFLALECIGLSDDLERHGLIRKIHRLFFSCGWLGELIGKLSSILQSIASRFLLKFKLDLPPQVLQSIKKKIKLPAKSSSRFGVHTSKESIKSDKSKTEKDLCLAAGIAWQLKDLLADVYMRKVLFQYPHFEIAFHSLKIISQVNIEMYLRYNSFDTSSIEALATLAVYIHLQKDDLVMNEVPGSNADDGSWCLNSHVKETILSNTLNHLLHNAEKILSKALYTESKATHSGIKLDTEMSQSVRTRHKAAAASASNQTDGCEFKLDIPEAKGIENVMKMCTSILRFISDIKTMNLVGQNDISCLRFASAYARYVLSSMGGYRREVLSFKEDDLKEAFYCLKSSFTYAAKLLHLVLQCSSEFSTVPIEAFYLSNDLLDLITAIEPYFGIKLAFQMVSVVKPWLPVLILGVGCNQLIKSREQDGESKIIGPSRHHFPTWLAVLSKAELHEISKVSSEENDDQISEPEGSVFTKLIWMAVVMLKKGSLRIVDAIGCVILVGVDVGLDTKDFGLLLGLVHFICVKLLGKEFTSWNELEQMTSYLQEIYPRIENEIANPCLSDDERKKLETAKTLLTSLCLNRG</sequence>
<dbReference type="PANTHER" id="PTHR16199">
    <property type="entry name" value="CONDENSIN-2 COMPLEX SUBUNIT G2"/>
    <property type="match status" value="1"/>
</dbReference>
<dbReference type="SUPFAM" id="SSF48371">
    <property type="entry name" value="ARM repeat"/>
    <property type="match status" value="1"/>
</dbReference>
<dbReference type="GO" id="GO:0000796">
    <property type="term" value="C:condensin complex"/>
    <property type="evidence" value="ECO:0007669"/>
    <property type="project" value="TreeGrafter"/>
</dbReference>
<dbReference type="InterPro" id="IPR024741">
    <property type="entry name" value="Condensin2_G2"/>
</dbReference>
<reference evidence="1 2" key="2">
    <citation type="journal article" date="2017" name="Nature">
        <title>The Apostasia genome and the evolution of orchids.</title>
        <authorList>
            <person name="Zhang G.Q."/>
            <person name="Liu K.W."/>
            <person name="Li Z."/>
            <person name="Lohaus R."/>
            <person name="Hsiao Y.Y."/>
            <person name="Niu S.C."/>
            <person name="Wang J.Y."/>
            <person name="Lin Y.C."/>
            <person name="Xu Q."/>
            <person name="Chen L.J."/>
            <person name="Yoshida K."/>
            <person name="Fujiwara S."/>
            <person name="Wang Z.W."/>
            <person name="Zhang Y.Q."/>
            <person name="Mitsuda N."/>
            <person name="Wang M."/>
            <person name="Liu G.H."/>
            <person name="Pecoraro L."/>
            <person name="Huang H.X."/>
            <person name="Xiao X.J."/>
            <person name="Lin M."/>
            <person name="Wu X.Y."/>
            <person name="Wu W.L."/>
            <person name="Chen Y.Y."/>
            <person name="Chang S.B."/>
            <person name="Sakamoto S."/>
            <person name="Ohme-Takagi M."/>
            <person name="Yagi M."/>
            <person name="Zeng S.J."/>
            <person name="Shen C.Y."/>
            <person name="Yeh C.M."/>
            <person name="Luo Y.B."/>
            <person name="Tsai W.C."/>
            <person name="Van de Peer Y."/>
            <person name="Liu Z.J."/>
        </authorList>
    </citation>
    <scope>NUCLEOTIDE SEQUENCE [LARGE SCALE GENOMIC DNA]</scope>
    <source>
        <tissue evidence="1">The whole plant</tissue>
    </source>
</reference>
<organism evidence="1 2">
    <name type="scientific">Dendrobium catenatum</name>
    <dbReference type="NCBI Taxonomy" id="906689"/>
    <lineage>
        <taxon>Eukaryota</taxon>
        <taxon>Viridiplantae</taxon>
        <taxon>Streptophyta</taxon>
        <taxon>Embryophyta</taxon>
        <taxon>Tracheophyta</taxon>
        <taxon>Spermatophyta</taxon>
        <taxon>Magnoliopsida</taxon>
        <taxon>Liliopsida</taxon>
        <taxon>Asparagales</taxon>
        <taxon>Orchidaceae</taxon>
        <taxon>Epidendroideae</taxon>
        <taxon>Malaxideae</taxon>
        <taxon>Dendrobiinae</taxon>
        <taxon>Dendrobium</taxon>
    </lineage>
</organism>
<evidence type="ECO:0000313" key="2">
    <source>
        <dbReference type="Proteomes" id="UP000233837"/>
    </source>
</evidence>
<dbReference type="OrthoDB" id="10062843at2759"/>
<dbReference type="AlphaFoldDB" id="A0A2I0VMW0"/>
<keyword evidence="2" id="KW-1185">Reference proteome</keyword>
<name>A0A2I0VMW0_9ASPA</name>
<dbReference type="GO" id="GO:0005634">
    <property type="term" value="C:nucleus"/>
    <property type="evidence" value="ECO:0007669"/>
    <property type="project" value="InterPro"/>
</dbReference>
<dbReference type="InterPro" id="IPR016024">
    <property type="entry name" value="ARM-type_fold"/>
</dbReference>
<dbReference type="GO" id="GO:0000070">
    <property type="term" value="P:mitotic sister chromatid segregation"/>
    <property type="evidence" value="ECO:0007669"/>
    <property type="project" value="TreeGrafter"/>
</dbReference>